<evidence type="ECO:0000259" key="8">
    <source>
        <dbReference type="Pfam" id="PF11967"/>
    </source>
</evidence>
<organism evidence="9 10">
    <name type="scientific">Seonamhaeicola maritimus</name>
    <dbReference type="NCBI Taxonomy" id="2591822"/>
    <lineage>
        <taxon>Bacteria</taxon>
        <taxon>Pseudomonadati</taxon>
        <taxon>Bacteroidota</taxon>
        <taxon>Flavobacteriia</taxon>
        <taxon>Flavobacteriales</taxon>
        <taxon>Flavobacteriaceae</taxon>
    </lineage>
</organism>
<dbReference type="InterPro" id="IPR012340">
    <property type="entry name" value="NA-bd_OB-fold"/>
</dbReference>
<dbReference type="SUPFAM" id="SSF50249">
    <property type="entry name" value="Nucleic acid-binding proteins"/>
    <property type="match status" value="1"/>
</dbReference>
<accession>A0A5C7GGZ6</accession>
<dbReference type="HAMAP" id="MF_00201">
    <property type="entry name" value="RecO"/>
    <property type="match status" value="1"/>
</dbReference>
<evidence type="ECO:0000256" key="7">
    <source>
        <dbReference type="HAMAP-Rule" id="MF_00201"/>
    </source>
</evidence>
<dbReference type="Pfam" id="PF11967">
    <property type="entry name" value="RecO_N"/>
    <property type="match status" value="1"/>
</dbReference>
<dbReference type="GO" id="GO:0006302">
    <property type="term" value="P:double-strand break repair"/>
    <property type="evidence" value="ECO:0007669"/>
    <property type="project" value="TreeGrafter"/>
</dbReference>
<sequence length="239" mass="27593">MLITTKAIVLSKIKYKDYDLIVKCYTEQLGVVSFILKGVLKSKKGSSKVAYFQLLSQLQLIIQYKENRSLQSIKETKLSGVYTSLHSNIIKGSIVMFLAEVLSNVLKEEEQNETLFSYIETTLLWLDAHSSYSNFHLLFLLNLTKYLGFYPDPTQIEQPFFNLYEGKFEIKKTDKYSVSGDNLMLLKQLLGTTFDALSLVKISSKQRQSFLNMILVYFELHLGSFKRPKSLQIFNQVFN</sequence>
<dbReference type="NCBIfam" id="TIGR00613">
    <property type="entry name" value="reco"/>
    <property type="match status" value="1"/>
</dbReference>
<comment type="similarity">
    <text evidence="1 7">Belongs to the RecO family.</text>
</comment>
<dbReference type="SUPFAM" id="SSF57863">
    <property type="entry name" value="ArfGap/RecO-like zinc finger"/>
    <property type="match status" value="1"/>
</dbReference>
<dbReference type="Gene3D" id="2.40.50.140">
    <property type="entry name" value="Nucleic acid-binding proteins"/>
    <property type="match status" value="1"/>
</dbReference>
<gene>
    <name evidence="7 9" type="primary">recO</name>
    <name evidence="9" type="ORF">FUA22_10660</name>
</gene>
<dbReference type="GO" id="GO:0006310">
    <property type="term" value="P:DNA recombination"/>
    <property type="evidence" value="ECO:0007669"/>
    <property type="project" value="UniProtKB-UniRule"/>
</dbReference>
<dbReference type="PANTHER" id="PTHR33991:SF1">
    <property type="entry name" value="DNA REPAIR PROTEIN RECO"/>
    <property type="match status" value="1"/>
</dbReference>
<dbReference type="OrthoDB" id="9789152at2"/>
<evidence type="ECO:0000256" key="2">
    <source>
        <dbReference type="ARBA" id="ARBA00021310"/>
    </source>
</evidence>
<dbReference type="InterPro" id="IPR003717">
    <property type="entry name" value="RecO"/>
</dbReference>
<dbReference type="InterPro" id="IPR022572">
    <property type="entry name" value="DNA_rep/recomb_RecO_N"/>
</dbReference>
<protein>
    <recommendedName>
        <fullName evidence="2 7">DNA repair protein RecO</fullName>
    </recommendedName>
    <alternativeName>
        <fullName evidence="6 7">Recombination protein O</fullName>
    </alternativeName>
</protein>
<keyword evidence="4 7" id="KW-0233">DNA recombination</keyword>
<evidence type="ECO:0000256" key="5">
    <source>
        <dbReference type="ARBA" id="ARBA00023204"/>
    </source>
</evidence>
<evidence type="ECO:0000256" key="6">
    <source>
        <dbReference type="ARBA" id="ARBA00033409"/>
    </source>
</evidence>
<comment type="caution">
    <text evidence="9">The sequence shown here is derived from an EMBL/GenBank/DDBJ whole genome shotgun (WGS) entry which is preliminary data.</text>
</comment>
<dbReference type="Pfam" id="PF02565">
    <property type="entry name" value="RecO_C"/>
    <property type="match status" value="1"/>
</dbReference>
<dbReference type="Proteomes" id="UP000321080">
    <property type="component" value="Unassembled WGS sequence"/>
</dbReference>
<dbReference type="EMBL" id="VRKQ01000010">
    <property type="protein sequence ID" value="TXG37020.1"/>
    <property type="molecule type" value="Genomic_DNA"/>
</dbReference>
<dbReference type="Gene3D" id="1.20.1440.120">
    <property type="entry name" value="Recombination protein O, C-terminal domain"/>
    <property type="match status" value="1"/>
</dbReference>
<keyword evidence="10" id="KW-1185">Reference proteome</keyword>
<keyword evidence="5 7" id="KW-0234">DNA repair</keyword>
<evidence type="ECO:0000256" key="1">
    <source>
        <dbReference type="ARBA" id="ARBA00007452"/>
    </source>
</evidence>
<dbReference type="InterPro" id="IPR037278">
    <property type="entry name" value="ARFGAP/RecO"/>
</dbReference>
<reference evidence="9 10" key="1">
    <citation type="submission" date="2019-08" db="EMBL/GenBank/DDBJ databases">
        <title>Seonamhaeicola sediminis sp. nov., isolated from marine sediment.</title>
        <authorList>
            <person name="Cao W.R."/>
        </authorList>
    </citation>
    <scope>NUCLEOTIDE SEQUENCE [LARGE SCALE GENOMIC DNA]</scope>
    <source>
        <strain evidence="9 10">1505</strain>
    </source>
</reference>
<evidence type="ECO:0000256" key="3">
    <source>
        <dbReference type="ARBA" id="ARBA00022763"/>
    </source>
</evidence>
<feature type="domain" description="DNA replication/recombination mediator RecO N-terminal" evidence="8">
    <location>
        <begin position="1"/>
        <end position="79"/>
    </location>
</feature>
<evidence type="ECO:0000313" key="9">
    <source>
        <dbReference type="EMBL" id="TXG37020.1"/>
    </source>
</evidence>
<evidence type="ECO:0000256" key="4">
    <source>
        <dbReference type="ARBA" id="ARBA00023172"/>
    </source>
</evidence>
<dbReference type="AlphaFoldDB" id="A0A5C7GGZ6"/>
<dbReference type="PANTHER" id="PTHR33991">
    <property type="entry name" value="DNA REPAIR PROTEIN RECO"/>
    <property type="match status" value="1"/>
</dbReference>
<dbReference type="InterPro" id="IPR042242">
    <property type="entry name" value="RecO_C"/>
</dbReference>
<comment type="function">
    <text evidence="7">Involved in DNA repair and RecF pathway recombination.</text>
</comment>
<keyword evidence="3 7" id="KW-0227">DNA damage</keyword>
<dbReference type="RefSeq" id="WP_147768134.1">
    <property type="nucleotide sequence ID" value="NZ_VRKQ01000010.1"/>
</dbReference>
<evidence type="ECO:0000313" key="10">
    <source>
        <dbReference type="Proteomes" id="UP000321080"/>
    </source>
</evidence>
<name>A0A5C7GGZ6_9FLAO</name>
<dbReference type="GO" id="GO:0043590">
    <property type="term" value="C:bacterial nucleoid"/>
    <property type="evidence" value="ECO:0007669"/>
    <property type="project" value="TreeGrafter"/>
</dbReference>
<proteinExistence type="inferred from homology"/>